<dbReference type="GO" id="GO:0030975">
    <property type="term" value="F:thiamine binding"/>
    <property type="evidence" value="ECO:0007669"/>
    <property type="project" value="TreeGrafter"/>
</dbReference>
<keyword evidence="1 2" id="KW-0732">Signal</keyword>
<dbReference type="Gene3D" id="3.40.190.10">
    <property type="entry name" value="Periplasmic binding protein-like II"/>
    <property type="match status" value="2"/>
</dbReference>
<dbReference type="Proteomes" id="UP000824225">
    <property type="component" value="Unassembled WGS sequence"/>
</dbReference>
<dbReference type="PANTHER" id="PTHR30006:SF2">
    <property type="entry name" value="ABC TRANSPORTER SUBSTRATE-BINDING PROTEIN"/>
    <property type="match status" value="1"/>
</dbReference>
<gene>
    <name evidence="3" type="ORF">H9962_05115</name>
</gene>
<dbReference type="GO" id="GO:0015888">
    <property type="term" value="P:thiamine transport"/>
    <property type="evidence" value="ECO:0007669"/>
    <property type="project" value="TreeGrafter"/>
</dbReference>
<reference evidence="3" key="1">
    <citation type="journal article" date="2021" name="PeerJ">
        <title>Extensive microbial diversity within the chicken gut microbiome revealed by metagenomics and culture.</title>
        <authorList>
            <person name="Gilroy R."/>
            <person name="Ravi A."/>
            <person name="Getino M."/>
            <person name="Pursley I."/>
            <person name="Horton D.L."/>
            <person name="Alikhan N.F."/>
            <person name="Baker D."/>
            <person name="Gharbi K."/>
            <person name="Hall N."/>
            <person name="Watson M."/>
            <person name="Adriaenssens E.M."/>
            <person name="Foster-Nyarko E."/>
            <person name="Jarju S."/>
            <person name="Secka A."/>
            <person name="Antonio M."/>
            <person name="Oren A."/>
            <person name="Chaudhuri R.R."/>
            <person name="La Ragione R."/>
            <person name="Hildebrand F."/>
            <person name="Pallen M.J."/>
        </authorList>
    </citation>
    <scope>NUCLEOTIDE SEQUENCE</scope>
    <source>
        <strain evidence="3">CHK186-16707</strain>
    </source>
</reference>
<evidence type="ECO:0000256" key="1">
    <source>
        <dbReference type="ARBA" id="ARBA00022729"/>
    </source>
</evidence>
<accession>A0A9D2KM64</accession>
<organism evidence="3 4">
    <name type="scientific">Candidatus Mailhella merdigallinarum</name>
    <dbReference type="NCBI Taxonomy" id="2838658"/>
    <lineage>
        <taxon>Bacteria</taxon>
        <taxon>Pseudomonadati</taxon>
        <taxon>Thermodesulfobacteriota</taxon>
        <taxon>Desulfovibrionia</taxon>
        <taxon>Desulfovibrionales</taxon>
        <taxon>Desulfovibrionaceae</taxon>
        <taxon>Mailhella</taxon>
    </lineage>
</organism>
<evidence type="ECO:0000256" key="2">
    <source>
        <dbReference type="SAM" id="SignalP"/>
    </source>
</evidence>
<proteinExistence type="predicted"/>
<comment type="caution">
    <text evidence="3">The sequence shown here is derived from an EMBL/GenBank/DDBJ whole genome shotgun (WGS) entry which is preliminary data.</text>
</comment>
<evidence type="ECO:0000313" key="4">
    <source>
        <dbReference type="Proteomes" id="UP000824225"/>
    </source>
</evidence>
<dbReference type="AlphaFoldDB" id="A0A9D2KM64"/>
<feature type="signal peptide" evidence="2">
    <location>
        <begin position="1"/>
        <end position="24"/>
    </location>
</feature>
<dbReference type="EMBL" id="DXAN01000017">
    <property type="protein sequence ID" value="HJA08552.1"/>
    <property type="molecule type" value="Genomic_DNA"/>
</dbReference>
<name>A0A9D2KM64_9BACT</name>
<protein>
    <submittedName>
        <fullName evidence="3">Extracellular solute-binding protein</fullName>
    </submittedName>
</protein>
<reference evidence="3" key="2">
    <citation type="submission" date="2021-04" db="EMBL/GenBank/DDBJ databases">
        <authorList>
            <person name="Gilroy R."/>
        </authorList>
    </citation>
    <scope>NUCLEOTIDE SEQUENCE</scope>
    <source>
        <strain evidence="3">CHK186-16707</strain>
    </source>
</reference>
<dbReference type="GO" id="GO:0030976">
    <property type="term" value="F:thiamine pyrophosphate binding"/>
    <property type="evidence" value="ECO:0007669"/>
    <property type="project" value="TreeGrafter"/>
</dbReference>
<sequence>MRKCLVSLMLALGLLTTVSAPAVAAERPKLVVMCFGGAYQNFFETELIPEFSKANDVDIVLAIGLAKDWMAEMRASGKDKAPYDVLMFNEIWSAQMRREGYMLPLTPAMIPNLDNAMMQVKDPTNGDVLGVIGVIQPAGLGYRTDLLPNPPKSWKDLWNPEYKGQVGLYTLTNSLGAMTVLSVGKVWFGDEHKYDEAIDKIAELKPFKQTDFSGDMEKLLSLGEISVGVIDMPAVARLRQQGLPLGWVEPEEHMVMFEQVFSIHKASKYPDLAAKWIDYILTPEVQEKFTKRFFTTPAIKGGTVPDELKTEVLGPEAVSRIASWDWNAFNDAKARLIRVWNQKINR</sequence>
<feature type="chain" id="PRO_5038757459" evidence="2">
    <location>
        <begin position="25"/>
        <end position="346"/>
    </location>
</feature>
<dbReference type="PANTHER" id="PTHR30006">
    <property type="entry name" value="THIAMINE-BINDING PERIPLASMIC PROTEIN-RELATED"/>
    <property type="match status" value="1"/>
</dbReference>
<dbReference type="Pfam" id="PF13343">
    <property type="entry name" value="SBP_bac_6"/>
    <property type="match status" value="1"/>
</dbReference>
<dbReference type="SUPFAM" id="SSF53850">
    <property type="entry name" value="Periplasmic binding protein-like II"/>
    <property type="match status" value="1"/>
</dbReference>
<evidence type="ECO:0000313" key="3">
    <source>
        <dbReference type="EMBL" id="HJA08552.1"/>
    </source>
</evidence>
<dbReference type="GO" id="GO:0030288">
    <property type="term" value="C:outer membrane-bounded periplasmic space"/>
    <property type="evidence" value="ECO:0007669"/>
    <property type="project" value="TreeGrafter"/>
</dbReference>